<comment type="caution">
    <text evidence="1">The sequence shown here is derived from an EMBL/GenBank/DDBJ whole genome shotgun (WGS) entry which is preliminary data.</text>
</comment>
<dbReference type="Proteomes" id="UP000054564">
    <property type="component" value="Unassembled WGS sequence"/>
</dbReference>
<keyword evidence="2" id="KW-1185">Reference proteome</keyword>
<protein>
    <submittedName>
        <fullName evidence="1">Uncharacterized protein</fullName>
    </submittedName>
</protein>
<reference evidence="2" key="1">
    <citation type="submission" date="2014-03" db="EMBL/GenBank/DDBJ databases">
        <title>The Genome Sequence of Puccinia striiformis f. sp. tritici PST-78.</title>
        <authorList>
            <consortium name="The Broad Institute Genome Sequencing Platform"/>
            <person name="Cuomo C."/>
            <person name="Hulbert S."/>
            <person name="Chen X."/>
            <person name="Walker B."/>
            <person name="Young S.K."/>
            <person name="Zeng Q."/>
            <person name="Gargeya S."/>
            <person name="Fitzgerald M."/>
            <person name="Haas B."/>
            <person name="Abouelleil A."/>
            <person name="Alvarado L."/>
            <person name="Arachchi H.M."/>
            <person name="Berlin A.M."/>
            <person name="Chapman S.B."/>
            <person name="Goldberg J."/>
            <person name="Griggs A."/>
            <person name="Gujja S."/>
            <person name="Hansen M."/>
            <person name="Howarth C."/>
            <person name="Imamovic A."/>
            <person name="Larimer J."/>
            <person name="McCowan C."/>
            <person name="Montmayeur A."/>
            <person name="Murphy C."/>
            <person name="Neiman D."/>
            <person name="Pearson M."/>
            <person name="Priest M."/>
            <person name="Roberts A."/>
            <person name="Saif S."/>
            <person name="Shea T."/>
            <person name="Sisk P."/>
            <person name="Sykes S."/>
            <person name="Wortman J."/>
            <person name="Nusbaum C."/>
            <person name="Birren B."/>
        </authorList>
    </citation>
    <scope>NUCLEOTIDE SEQUENCE [LARGE SCALE GENOMIC DNA]</scope>
    <source>
        <strain evidence="2">race PST-78</strain>
    </source>
</reference>
<accession>A0A0L0UTT0</accession>
<evidence type="ECO:0000313" key="2">
    <source>
        <dbReference type="Proteomes" id="UP000054564"/>
    </source>
</evidence>
<gene>
    <name evidence="1" type="ORF">PSTG_16107</name>
</gene>
<proteinExistence type="predicted"/>
<evidence type="ECO:0000313" key="1">
    <source>
        <dbReference type="EMBL" id="KNE90440.1"/>
    </source>
</evidence>
<sequence length="83" mass="9432">MYDICINNLYTMPQHHLKHDVTAGCLMYLHGGEARLIEILWLQARTPIIAARAVQDQTPTALTAFPCDERVFLMAQRAALYSE</sequence>
<dbReference type="AlphaFoldDB" id="A0A0L0UTT0"/>
<name>A0A0L0UTT0_9BASI</name>
<dbReference type="EMBL" id="AJIL01000256">
    <property type="protein sequence ID" value="KNE90440.1"/>
    <property type="molecule type" value="Genomic_DNA"/>
</dbReference>
<organism evidence="1 2">
    <name type="scientific">Puccinia striiformis f. sp. tritici PST-78</name>
    <dbReference type="NCBI Taxonomy" id="1165861"/>
    <lineage>
        <taxon>Eukaryota</taxon>
        <taxon>Fungi</taxon>
        <taxon>Dikarya</taxon>
        <taxon>Basidiomycota</taxon>
        <taxon>Pucciniomycotina</taxon>
        <taxon>Pucciniomycetes</taxon>
        <taxon>Pucciniales</taxon>
        <taxon>Pucciniaceae</taxon>
        <taxon>Puccinia</taxon>
    </lineage>
</organism>